<organism evidence="1 2">
    <name type="scientific">Rubripirellula obstinata</name>
    <dbReference type="NCBI Taxonomy" id="406547"/>
    <lineage>
        <taxon>Bacteria</taxon>
        <taxon>Pseudomonadati</taxon>
        <taxon>Planctomycetota</taxon>
        <taxon>Planctomycetia</taxon>
        <taxon>Pirellulales</taxon>
        <taxon>Pirellulaceae</taxon>
        <taxon>Rubripirellula</taxon>
    </lineage>
</organism>
<comment type="caution">
    <text evidence="1">The sequence shown here is derived from an EMBL/GenBank/DDBJ whole genome shotgun (WGS) entry which is preliminary data.</text>
</comment>
<sequence length="90" mass="9965">MPSLRVFAGRKESKHGFRISLRGLSAATLVQAHCSYCRTNPGNRSNQFIRNNRYSAAGVTDLELLRETGSLKSELAHVAAKLKTRLFAFA</sequence>
<reference evidence="1 2" key="1">
    <citation type="submission" date="2019-08" db="EMBL/GenBank/DDBJ databases">
        <title>Deep-cultivation of Planctomycetes and their phenomic and genomic characterization uncovers novel biology.</title>
        <authorList>
            <person name="Wiegand S."/>
            <person name="Jogler M."/>
            <person name="Boedeker C."/>
            <person name="Pinto D."/>
            <person name="Vollmers J."/>
            <person name="Rivas-Marin E."/>
            <person name="Kohn T."/>
            <person name="Peeters S.H."/>
            <person name="Heuer A."/>
            <person name="Rast P."/>
            <person name="Oberbeckmann S."/>
            <person name="Bunk B."/>
            <person name="Jeske O."/>
            <person name="Meyerdierks A."/>
            <person name="Storesund J.E."/>
            <person name="Kallscheuer N."/>
            <person name="Luecker S."/>
            <person name="Lage O.M."/>
            <person name="Pohl T."/>
            <person name="Merkel B.J."/>
            <person name="Hornburger P."/>
            <person name="Mueller R.-W."/>
            <person name="Bruemmer F."/>
            <person name="Labrenz M."/>
            <person name="Spormann A.M."/>
            <person name="Op Den Camp H."/>
            <person name="Overmann J."/>
            <person name="Amann R."/>
            <person name="Jetten M.S.M."/>
            <person name="Mascher T."/>
            <person name="Medema M.H."/>
            <person name="Devos D.P."/>
            <person name="Kaster A.-K."/>
            <person name="Ovreas L."/>
            <person name="Rohde M."/>
            <person name="Galperin M.Y."/>
            <person name="Jogler C."/>
        </authorList>
    </citation>
    <scope>NUCLEOTIDE SEQUENCE [LARGE SCALE GENOMIC DNA]</scope>
    <source>
        <strain evidence="1 2">LF1</strain>
    </source>
</reference>
<evidence type="ECO:0000313" key="1">
    <source>
        <dbReference type="EMBL" id="KAA1259641.1"/>
    </source>
</evidence>
<keyword evidence="2" id="KW-1185">Reference proteome</keyword>
<accession>A0A5B1CHE7</accession>
<evidence type="ECO:0000313" key="2">
    <source>
        <dbReference type="Proteomes" id="UP000322699"/>
    </source>
</evidence>
<dbReference type="EMBL" id="VRLW01000001">
    <property type="protein sequence ID" value="KAA1259641.1"/>
    <property type="molecule type" value="Genomic_DNA"/>
</dbReference>
<gene>
    <name evidence="1" type="ORF">LF1_21760</name>
</gene>
<protein>
    <submittedName>
        <fullName evidence="1">Uncharacterized protein</fullName>
    </submittedName>
</protein>
<name>A0A5B1CHE7_9BACT</name>
<dbReference type="Proteomes" id="UP000322699">
    <property type="component" value="Unassembled WGS sequence"/>
</dbReference>
<proteinExistence type="predicted"/>
<dbReference type="AlphaFoldDB" id="A0A5B1CHE7"/>